<dbReference type="InterPro" id="IPR012337">
    <property type="entry name" value="RNaseH-like_sf"/>
</dbReference>
<feature type="domain" description="Integrase catalytic" evidence="2">
    <location>
        <begin position="132"/>
        <end position="320"/>
    </location>
</feature>
<dbReference type="PANTHER" id="PTHR35004">
    <property type="entry name" value="TRANSPOSASE RV3428C-RELATED"/>
    <property type="match status" value="1"/>
</dbReference>
<dbReference type="AlphaFoldDB" id="A0A0F4QKX2"/>
<comment type="similarity">
    <text evidence="1">Belongs to the transposase IS21/IS408/IS1162 family.</text>
</comment>
<keyword evidence="4" id="KW-1185">Reference proteome</keyword>
<dbReference type="Pfam" id="PF22483">
    <property type="entry name" value="Mu-transpos_C_2"/>
    <property type="match status" value="1"/>
</dbReference>
<comment type="caution">
    <text evidence="3">The sequence shown here is derived from an EMBL/GenBank/DDBJ whole genome shotgun (WGS) entry which is preliminary data.</text>
</comment>
<dbReference type="PATRIC" id="fig|43658.5.peg.2800"/>
<evidence type="ECO:0000313" key="4">
    <source>
        <dbReference type="Proteomes" id="UP000033452"/>
    </source>
</evidence>
<dbReference type="Gene3D" id="3.30.420.10">
    <property type="entry name" value="Ribonuclease H-like superfamily/Ribonuclease H"/>
    <property type="match status" value="1"/>
</dbReference>
<dbReference type="GO" id="GO:0003676">
    <property type="term" value="F:nucleic acid binding"/>
    <property type="evidence" value="ECO:0007669"/>
    <property type="project" value="InterPro"/>
</dbReference>
<dbReference type="Proteomes" id="UP000033452">
    <property type="component" value="Unassembled WGS sequence"/>
</dbReference>
<dbReference type="InterPro" id="IPR054353">
    <property type="entry name" value="IstA-like_C"/>
</dbReference>
<dbReference type="NCBIfam" id="NF033546">
    <property type="entry name" value="transpos_IS21"/>
    <property type="match status" value="1"/>
</dbReference>
<dbReference type="RefSeq" id="WP_046005452.1">
    <property type="nucleotide sequence ID" value="NZ_JXYA01000027.1"/>
</dbReference>
<protein>
    <recommendedName>
        <fullName evidence="2">Integrase catalytic domain-containing protein</fullName>
    </recommendedName>
</protein>
<dbReference type="SUPFAM" id="SSF53098">
    <property type="entry name" value="Ribonuclease H-like"/>
    <property type="match status" value="1"/>
</dbReference>
<dbReference type="GO" id="GO:0015074">
    <property type="term" value="P:DNA integration"/>
    <property type="evidence" value="ECO:0007669"/>
    <property type="project" value="InterPro"/>
</dbReference>
<accession>A0A0F4QKX2</accession>
<proteinExistence type="inferred from homology"/>
<gene>
    <name evidence="3" type="ORF">TW77_13240</name>
</gene>
<organism evidence="3 4">
    <name type="scientific">Pseudoalteromonas rubra</name>
    <dbReference type="NCBI Taxonomy" id="43658"/>
    <lineage>
        <taxon>Bacteria</taxon>
        <taxon>Pseudomonadati</taxon>
        <taxon>Pseudomonadota</taxon>
        <taxon>Gammaproteobacteria</taxon>
        <taxon>Alteromonadales</taxon>
        <taxon>Pseudoalteromonadaceae</taxon>
        <taxon>Pseudoalteromonas</taxon>
    </lineage>
</organism>
<sequence>MNSVARVRELLRIRSKTNYSNRKLAEMLGCSHQTVGRDLKLITQLSLTYEQVAQRDDDELILLLAPWAPLALQKKRLPDFAVWVKALTKKHQTIYNLIALYTREDPATAYAPSTLYQHFKEYLKTTKLEALLEHCPGEEAQFDFCGEMVCLSPYNSAKKVWYSVFVGVLCYSKYFLVYATPGQTTNDWIAGTKAFFNYIGGVPQIGIPDNPKAVAAQPRPNLKLNLMYAAFVEHYGFIAMPARPGEPRDKGIVEETVRFVTERVLVNMQSMAFRTSDEINDYLRKECDKLNALQFQKRSVSRRELFESGDKPALTALPAKPFKPIEHAFGCTIPSNYRVMFEEHLYSVPWRWANKKAEVTITQDEVTIRHANKFPVVHKRSFEKGKETVETRHLHASHKGMVRLPQSEFTRWAETVGEQTTQFIQQLFAGKADGDIVANKACKSVQSLANKYTAEEMEEAARYCITYDKCSPTSLRHTLASRLYEDTGADISLVGKHKNLHAPQHFQNMGRSS</sequence>
<evidence type="ECO:0000313" key="3">
    <source>
        <dbReference type="EMBL" id="KJZ08363.1"/>
    </source>
</evidence>
<evidence type="ECO:0000256" key="1">
    <source>
        <dbReference type="ARBA" id="ARBA00009277"/>
    </source>
</evidence>
<dbReference type="PROSITE" id="PS50994">
    <property type="entry name" value="INTEGRASE"/>
    <property type="match status" value="1"/>
</dbReference>
<evidence type="ECO:0000259" key="2">
    <source>
        <dbReference type="PROSITE" id="PS50994"/>
    </source>
</evidence>
<name>A0A0F4QKX2_9GAMM</name>
<reference evidence="3 4" key="1">
    <citation type="journal article" date="2015" name="BMC Genomics">
        <title>Genome mining reveals unlocked bioactive potential of marine Gram-negative bacteria.</title>
        <authorList>
            <person name="Machado H."/>
            <person name="Sonnenschein E.C."/>
            <person name="Melchiorsen J."/>
            <person name="Gram L."/>
        </authorList>
    </citation>
    <scope>NUCLEOTIDE SEQUENCE [LARGE SCALE GENOMIC DNA]</scope>
    <source>
        <strain evidence="3 4">S2471</strain>
    </source>
</reference>
<dbReference type="InterPro" id="IPR001584">
    <property type="entry name" value="Integrase_cat-core"/>
</dbReference>
<dbReference type="InterPro" id="IPR036397">
    <property type="entry name" value="RNaseH_sf"/>
</dbReference>
<dbReference type="PANTHER" id="PTHR35004:SF8">
    <property type="entry name" value="TRANSPOSASE RV3428C-RELATED"/>
    <property type="match status" value="1"/>
</dbReference>
<dbReference type="OrthoDB" id="2065409at2"/>
<dbReference type="EMBL" id="JXYA01000027">
    <property type="protein sequence ID" value="KJZ08363.1"/>
    <property type="molecule type" value="Genomic_DNA"/>
</dbReference>